<comment type="caution">
    <text evidence="1">The sequence shown here is derived from an EMBL/GenBank/DDBJ whole genome shotgun (WGS) entry which is preliminary data.</text>
</comment>
<organism evidence="1 2">
    <name type="scientific">Artemia franciscana</name>
    <name type="common">Brine shrimp</name>
    <name type="synonym">Artemia sanfranciscana</name>
    <dbReference type="NCBI Taxonomy" id="6661"/>
    <lineage>
        <taxon>Eukaryota</taxon>
        <taxon>Metazoa</taxon>
        <taxon>Ecdysozoa</taxon>
        <taxon>Arthropoda</taxon>
        <taxon>Crustacea</taxon>
        <taxon>Branchiopoda</taxon>
        <taxon>Anostraca</taxon>
        <taxon>Artemiidae</taxon>
        <taxon>Artemia</taxon>
    </lineage>
</organism>
<evidence type="ECO:0000313" key="1">
    <source>
        <dbReference type="EMBL" id="KAK2707743.1"/>
    </source>
</evidence>
<name>A0AA88KUQ7_ARTSF</name>
<dbReference type="AlphaFoldDB" id="A0AA88KUQ7"/>
<keyword evidence="2" id="KW-1185">Reference proteome</keyword>
<gene>
    <name evidence="1" type="ORF">QYM36_015444</name>
</gene>
<dbReference type="EMBL" id="JAVRJZ010000019">
    <property type="protein sequence ID" value="KAK2707743.1"/>
    <property type="molecule type" value="Genomic_DNA"/>
</dbReference>
<evidence type="ECO:0000313" key="2">
    <source>
        <dbReference type="Proteomes" id="UP001187531"/>
    </source>
</evidence>
<proteinExistence type="predicted"/>
<reference evidence="1" key="1">
    <citation type="submission" date="2023-07" db="EMBL/GenBank/DDBJ databases">
        <title>Chromosome-level genome assembly of Artemia franciscana.</title>
        <authorList>
            <person name="Jo E."/>
        </authorList>
    </citation>
    <scope>NUCLEOTIDE SEQUENCE</scope>
    <source>
        <tissue evidence="1">Whole body</tissue>
    </source>
</reference>
<dbReference type="Proteomes" id="UP001187531">
    <property type="component" value="Unassembled WGS sequence"/>
</dbReference>
<accession>A0AA88KUQ7</accession>
<protein>
    <submittedName>
        <fullName evidence="1">Uncharacterized protein</fullName>
    </submittedName>
</protein>
<sequence>MRCPGNVPTLDGNEEVLFEMLIRDGFYSKPPPARPQARSFKKPEPKLSARYLSSNGYSGGQVIVPEVPVLKPEATWPNLLRKKKEVRKTQVFPPTMAVKERPLSIDPMKDYSKPLSVDCSVEYDLPKNIKPPEGADPILKIASPLRPKTPLPTATWFLQPVNNHFFLQSEDQLYLVPVEPIQLVTVPEEQYVDTVILSSGVQTPVVSNDSGRGTDGCRSPMEFLTPEGSRWLYQTDMCTSPEPVATVSDHLLLGHIGKFIFVFRLA</sequence>